<proteinExistence type="predicted"/>
<gene>
    <name evidence="3" type="ORF">HH214_21815</name>
</gene>
<dbReference type="InterPro" id="IPR021782">
    <property type="entry name" value="DUF3347"/>
</dbReference>
<keyword evidence="3" id="KW-0614">Plasmid</keyword>
<evidence type="ECO:0000313" key="4">
    <source>
        <dbReference type="Proteomes" id="UP000503278"/>
    </source>
</evidence>
<dbReference type="Proteomes" id="UP000503278">
    <property type="component" value="Plasmid unnamed1"/>
</dbReference>
<feature type="chain" id="PRO_5029753822" evidence="1">
    <location>
        <begin position="18"/>
        <end position="193"/>
    </location>
</feature>
<reference evidence="3 4" key="1">
    <citation type="submission" date="2020-04" db="EMBL/GenBank/DDBJ databases">
        <title>Genome sequencing of novel species.</title>
        <authorList>
            <person name="Heo J."/>
            <person name="Kim S.-J."/>
            <person name="Kim J.-S."/>
            <person name="Hong S.-B."/>
            <person name="Kwon S.-W."/>
        </authorList>
    </citation>
    <scope>NUCLEOTIDE SEQUENCE [LARGE SCALE GENOMIC DNA]</scope>
    <source>
        <strain evidence="3 4">F39-2</strain>
        <plasmid evidence="3 4">unnamed1</plasmid>
    </source>
</reference>
<feature type="signal peptide" evidence="1">
    <location>
        <begin position="1"/>
        <end position="17"/>
    </location>
</feature>
<evidence type="ECO:0000259" key="2">
    <source>
        <dbReference type="Pfam" id="PF11827"/>
    </source>
</evidence>
<dbReference type="PROSITE" id="PS51257">
    <property type="entry name" value="PROKAR_LIPOPROTEIN"/>
    <property type="match status" value="1"/>
</dbReference>
<protein>
    <submittedName>
        <fullName evidence="3">DUF3347 domain-containing protein</fullName>
    </submittedName>
</protein>
<organism evidence="3 4">
    <name type="scientific">Mucilaginibacter robiniae</name>
    <dbReference type="NCBI Taxonomy" id="2728022"/>
    <lineage>
        <taxon>Bacteria</taxon>
        <taxon>Pseudomonadati</taxon>
        <taxon>Bacteroidota</taxon>
        <taxon>Sphingobacteriia</taxon>
        <taxon>Sphingobacteriales</taxon>
        <taxon>Sphingobacteriaceae</taxon>
        <taxon>Mucilaginibacter</taxon>
    </lineage>
</organism>
<keyword evidence="4" id="KW-1185">Reference proteome</keyword>
<evidence type="ECO:0000256" key="1">
    <source>
        <dbReference type="SAM" id="SignalP"/>
    </source>
</evidence>
<dbReference type="KEGG" id="mrob:HH214_21815"/>
<dbReference type="AlphaFoldDB" id="A0A7L5E6D0"/>
<dbReference type="Pfam" id="PF11827">
    <property type="entry name" value="DUF3347"/>
    <property type="match status" value="1"/>
</dbReference>
<dbReference type="RefSeq" id="WP_169611331.1">
    <property type="nucleotide sequence ID" value="NZ_CP051683.1"/>
</dbReference>
<keyword evidence="1" id="KW-0732">Signal</keyword>
<accession>A0A7L5E6D0</accession>
<geneLocation type="plasmid" evidence="3 4">
    <name>unnamed1</name>
</geneLocation>
<feature type="domain" description="DUF3347" evidence="2">
    <location>
        <begin position="57"/>
        <end position="147"/>
    </location>
</feature>
<name>A0A7L5E6D0_9SPHI</name>
<sequence length="193" mass="20979">MKTIFLAVATTSIFLAACNSGKTTNSSTQDSMIATQVPADRKDDAGEKKSSPASKLINDYLQLKNALTKDNTGDAAASGKAIATDFEGFDKAVLDEKQKKSFEDIADDGREHGEHIGKSAGNISHQREHFEMLSKDVYDLVKLVGAGQSLYVDHCPMYNNNKGANWLSETKSIQNPYLGQKMANCGVVKEELK</sequence>
<evidence type="ECO:0000313" key="3">
    <source>
        <dbReference type="EMBL" id="QJD98595.1"/>
    </source>
</evidence>
<dbReference type="EMBL" id="CP051683">
    <property type="protein sequence ID" value="QJD98595.1"/>
    <property type="molecule type" value="Genomic_DNA"/>
</dbReference>